<name>A0A4S8R4Z2_9HELO</name>
<dbReference type="SUPFAM" id="SSF53474">
    <property type="entry name" value="alpha/beta-Hydrolases"/>
    <property type="match status" value="1"/>
</dbReference>
<evidence type="ECO:0000259" key="1">
    <source>
        <dbReference type="Pfam" id="PF12697"/>
    </source>
</evidence>
<dbReference type="AlphaFoldDB" id="A0A4S8R4Z2"/>
<dbReference type="OrthoDB" id="1263307at2759"/>
<dbReference type="PANTHER" id="PTHR37017">
    <property type="entry name" value="AB HYDROLASE-1 DOMAIN-CONTAINING PROTEIN-RELATED"/>
    <property type="match status" value="1"/>
</dbReference>
<dbReference type="InterPro" id="IPR000073">
    <property type="entry name" value="AB_hydrolase_1"/>
</dbReference>
<dbReference type="PANTHER" id="PTHR37017:SF11">
    <property type="entry name" value="ESTERASE_LIPASE_THIOESTERASE DOMAIN-CONTAINING PROTEIN"/>
    <property type="match status" value="1"/>
</dbReference>
<dbReference type="InterPro" id="IPR052897">
    <property type="entry name" value="Sec-Metab_Biosynth_Hydrolase"/>
</dbReference>
<dbReference type="Proteomes" id="UP000308671">
    <property type="component" value="Unassembled WGS sequence"/>
</dbReference>
<dbReference type="Gene3D" id="3.40.50.1820">
    <property type="entry name" value="alpha/beta hydrolase"/>
    <property type="match status" value="1"/>
</dbReference>
<gene>
    <name evidence="2" type="ORF">BGAL_0087g00210</name>
</gene>
<organism evidence="2 3">
    <name type="scientific">Botrytis galanthina</name>
    <dbReference type="NCBI Taxonomy" id="278940"/>
    <lineage>
        <taxon>Eukaryota</taxon>
        <taxon>Fungi</taxon>
        <taxon>Dikarya</taxon>
        <taxon>Ascomycota</taxon>
        <taxon>Pezizomycotina</taxon>
        <taxon>Leotiomycetes</taxon>
        <taxon>Helotiales</taxon>
        <taxon>Sclerotiniaceae</taxon>
        <taxon>Botrytis</taxon>
    </lineage>
</organism>
<evidence type="ECO:0000313" key="3">
    <source>
        <dbReference type="Proteomes" id="UP000308671"/>
    </source>
</evidence>
<evidence type="ECO:0000313" key="2">
    <source>
        <dbReference type="EMBL" id="THV52161.1"/>
    </source>
</evidence>
<reference evidence="2 3" key="1">
    <citation type="submission" date="2017-12" db="EMBL/GenBank/DDBJ databases">
        <title>Comparative genomics of Botrytis spp.</title>
        <authorList>
            <person name="Valero-Jimenez C.A."/>
            <person name="Tapia P."/>
            <person name="Veloso J."/>
            <person name="Silva-Moreno E."/>
            <person name="Staats M."/>
            <person name="Valdes J.H."/>
            <person name="Van Kan J.A.L."/>
        </authorList>
    </citation>
    <scope>NUCLEOTIDE SEQUENCE [LARGE SCALE GENOMIC DNA]</scope>
    <source>
        <strain evidence="2 3">MUCL435</strain>
    </source>
</reference>
<accession>A0A4S8R4Z2</accession>
<sequence>MASSITSSASKNKATIVVVQGSFHTPVAYEALRKHLTSLGHLAIHPILPSCTNIEDPAFLSITLIDDALAVRLEITRQVEYADNLVLVAMHSYGGLVGSEAIPEDLTYTYRKARGLPGGVIHLYYFSAFILPIGQSVLGAFGESPNNDVRPDGRFGILNGASILYNDLSDSDAQYWESQLILQSYNVQKTKLTRAAYTYLPSTYLICENDQAAPSAYQEMFATTAGAQVDRCNAGHSAMLSQTALLAEKISIAAELAIQEANKGI</sequence>
<proteinExistence type="predicted"/>
<keyword evidence="3" id="KW-1185">Reference proteome</keyword>
<feature type="domain" description="AB hydrolase-1" evidence="1">
    <location>
        <begin position="16"/>
        <end position="248"/>
    </location>
</feature>
<dbReference type="Pfam" id="PF12697">
    <property type="entry name" value="Abhydrolase_6"/>
    <property type="match status" value="1"/>
</dbReference>
<dbReference type="EMBL" id="PQXL01000087">
    <property type="protein sequence ID" value="THV52161.1"/>
    <property type="molecule type" value="Genomic_DNA"/>
</dbReference>
<comment type="caution">
    <text evidence="2">The sequence shown here is derived from an EMBL/GenBank/DDBJ whole genome shotgun (WGS) entry which is preliminary data.</text>
</comment>
<protein>
    <recommendedName>
        <fullName evidence="1">AB hydrolase-1 domain-containing protein</fullName>
    </recommendedName>
</protein>
<dbReference type="InterPro" id="IPR029058">
    <property type="entry name" value="AB_hydrolase_fold"/>
</dbReference>